<keyword evidence="12 14" id="KW-0804">Transcription</keyword>
<dbReference type="AlphaFoldDB" id="A0A1I7NTW6"/>
<dbReference type="GO" id="GO:0005829">
    <property type="term" value="C:cytosol"/>
    <property type="evidence" value="ECO:0007669"/>
    <property type="project" value="TreeGrafter"/>
</dbReference>
<evidence type="ECO:0000256" key="2">
    <source>
        <dbReference type="ARBA" id="ARBA00007957"/>
    </source>
</evidence>
<dbReference type="GO" id="GO:0000976">
    <property type="term" value="F:transcription cis-regulatory region binding"/>
    <property type="evidence" value="ECO:0007669"/>
    <property type="project" value="TreeGrafter"/>
</dbReference>
<reference evidence="16" key="1">
    <citation type="submission" date="2016-10" db="EMBL/GenBank/DDBJ databases">
        <authorList>
            <person name="Varghese N."/>
            <person name="Submissions S."/>
        </authorList>
    </citation>
    <scope>NUCLEOTIDE SEQUENCE [LARGE SCALE GENOMIC DNA]</scope>
    <source>
        <strain evidence="16">DSM 1565</strain>
    </source>
</reference>
<dbReference type="InterPro" id="IPR043135">
    <property type="entry name" value="Fur_C"/>
</dbReference>
<evidence type="ECO:0000256" key="1">
    <source>
        <dbReference type="ARBA" id="ARBA00004496"/>
    </source>
</evidence>
<evidence type="ECO:0000256" key="7">
    <source>
        <dbReference type="ARBA" id="ARBA00022723"/>
    </source>
</evidence>
<keyword evidence="7 13" id="KW-0479">Metal-binding</keyword>
<evidence type="ECO:0000256" key="4">
    <source>
        <dbReference type="ARBA" id="ARBA00020910"/>
    </source>
</evidence>
<evidence type="ECO:0000256" key="9">
    <source>
        <dbReference type="ARBA" id="ARBA00023004"/>
    </source>
</evidence>
<evidence type="ECO:0000313" key="16">
    <source>
        <dbReference type="Proteomes" id="UP000199423"/>
    </source>
</evidence>
<evidence type="ECO:0000256" key="12">
    <source>
        <dbReference type="ARBA" id="ARBA00023163"/>
    </source>
</evidence>
<dbReference type="CDD" id="cd07153">
    <property type="entry name" value="Fur_like"/>
    <property type="match status" value="1"/>
</dbReference>
<protein>
    <recommendedName>
        <fullName evidence="4 14">Ferric uptake regulation protein</fullName>
    </recommendedName>
</protein>
<dbReference type="OrthoDB" id="8659436at2"/>
<dbReference type="GO" id="GO:0008270">
    <property type="term" value="F:zinc ion binding"/>
    <property type="evidence" value="ECO:0007669"/>
    <property type="project" value="TreeGrafter"/>
</dbReference>
<dbReference type="FunFam" id="3.30.1490.190:FF:000001">
    <property type="entry name" value="Ferric uptake regulation protein"/>
    <property type="match status" value="1"/>
</dbReference>
<dbReference type="Pfam" id="PF01475">
    <property type="entry name" value="FUR"/>
    <property type="match status" value="1"/>
</dbReference>
<evidence type="ECO:0000256" key="5">
    <source>
        <dbReference type="ARBA" id="ARBA00022490"/>
    </source>
</evidence>
<dbReference type="STRING" id="51670.SAMN04488557_3461"/>
<comment type="subunit">
    <text evidence="3 14">Homodimer.</text>
</comment>
<dbReference type="PANTHER" id="PTHR33202">
    <property type="entry name" value="ZINC UPTAKE REGULATION PROTEIN"/>
    <property type="match status" value="1"/>
</dbReference>
<feature type="binding site" evidence="13">
    <location>
        <position position="94"/>
    </location>
    <ligand>
        <name>Fe cation</name>
        <dbReference type="ChEBI" id="CHEBI:24875"/>
    </ligand>
</feature>
<dbReference type="InterPro" id="IPR036388">
    <property type="entry name" value="WH-like_DNA-bd_sf"/>
</dbReference>
<accession>A0A1I7NTW6</accession>
<keyword evidence="16" id="KW-1185">Reference proteome</keyword>
<evidence type="ECO:0000256" key="8">
    <source>
        <dbReference type="ARBA" id="ARBA00022833"/>
    </source>
</evidence>
<keyword evidence="5 14" id="KW-0963">Cytoplasm</keyword>
<dbReference type="SUPFAM" id="SSF46785">
    <property type="entry name" value="Winged helix' DNA-binding domain"/>
    <property type="match status" value="1"/>
</dbReference>
<feature type="binding site" evidence="13">
    <location>
        <position position="115"/>
    </location>
    <ligand>
        <name>Fe cation</name>
        <dbReference type="ChEBI" id="CHEBI:24875"/>
    </ligand>
</feature>
<organism evidence="15 16">
    <name type="scientific">Hyphomicrobium facile</name>
    <dbReference type="NCBI Taxonomy" id="51670"/>
    <lineage>
        <taxon>Bacteria</taxon>
        <taxon>Pseudomonadati</taxon>
        <taxon>Pseudomonadota</taxon>
        <taxon>Alphaproteobacteria</taxon>
        <taxon>Hyphomicrobiales</taxon>
        <taxon>Hyphomicrobiaceae</taxon>
        <taxon>Hyphomicrobium</taxon>
    </lineage>
</organism>
<keyword evidence="11 14" id="KW-0238">DNA-binding</keyword>
<evidence type="ECO:0000256" key="3">
    <source>
        <dbReference type="ARBA" id="ARBA00011738"/>
    </source>
</evidence>
<evidence type="ECO:0000256" key="13">
    <source>
        <dbReference type="PIRSR" id="PIRSR602481-2"/>
    </source>
</evidence>
<comment type="subcellular location">
    <subcellularLocation>
        <location evidence="1 14">Cytoplasm</location>
    </subcellularLocation>
</comment>
<gene>
    <name evidence="14" type="primary">fur</name>
    <name evidence="15" type="ORF">SAMN04488557_3461</name>
</gene>
<dbReference type="EMBL" id="FPCH01000003">
    <property type="protein sequence ID" value="SFV38028.1"/>
    <property type="molecule type" value="Genomic_DNA"/>
</dbReference>
<keyword evidence="10 14" id="KW-0805">Transcription regulation</keyword>
<sequence>MTLPAAKSETSIESRCAECGLRMTGQRRVIAQVLSSATDHPDVEEVHRRAHTIDRRISLSTVYRTLKLFSAKGILERHEFGHGRGRYEAAPREHHDHLVDIESGRVIEFSNPEIEELQERIARELGFELVGHRLELYGVPLAKKKPSNRKG</sequence>
<keyword evidence="9 13" id="KW-0408">Iron</keyword>
<evidence type="ECO:0000256" key="10">
    <source>
        <dbReference type="ARBA" id="ARBA00023015"/>
    </source>
</evidence>
<dbReference type="GO" id="GO:0045892">
    <property type="term" value="P:negative regulation of DNA-templated transcription"/>
    <property type="evidence" value="ECO:0007669"/>
    <property type="project" value="TreeGrafter"/>
</dbReference>
<proteinExistence type="inferred from homology"/>
<dbReference type="FunFam" id="1.10.10.10:FF:000051">
    <property type="entry name" value="Fur family transcriptional regulator"/>
    <property type="match status" value="1"/>
</dbReference>
<dbReference type="Proteomes" id="UP000199423">
    <property type="component" value="Unassembled WGS sequence"/>
</dbReference>
<dbReference type="GO" id="GO:1900705">
    <property type="term" value="P:negative regulation of siderophore biosynthetic process"/>
    <property type="evidence" value="ECO:0007669"/>
    <property type="project" value="TreeGrafter"/>
</dbReference>
<evidence type="ECO:0000256" key="6">
    <source>
        <dbReference type="ARBA" id="ARBA00022491"/>
    </source>
</evidence>
<comment type="cofactor">
    <cofactor evidence="13">
        <name>Mn(2+)</name>
        <dbReference type="ChEBI" id="CHEBI:29035"/>
    </cofactor>
    <cofactor evidence="13">
        <name>Fe(2+)</name>
        <dbReference type="ChEBI" id="CHEBI:29033"/>
    </cofactor>
    <text evidence="13">Binds 1 Mn(2+) or Fe(2+) ion per subunit.</text>
</comment>
<keyword evidence="8 14" id="KW-0862">Zinc</keyword>
<evidence type="ECO:0000313" key="15">
    <source>
        <dbReference type="EMBL" id="SFV38028.1"/>
    </source>
</evidence>
<dbReference type="InterPro" id="IPR036390">
    <property type="entry name" value="WH_DNA-bd_sf"/>
</dbReference>
<comment type="similarity">
    <text evidence="2 14">Belongs to the Fur family.</text>
</comment>
<dbReference type="PANTHER" id="PTHR33202:SF2">
    <property type="entry name" value="FERRIC UPTAKE REGULATION PROTEIN"/>
    <property type="match status" value="1"/>
</dbReference>
<feature type="binding site" evidence="13">
    <location>
        <position position="132"/>
    </location>
    <ligand>
        <name>Fe cation</name>
        <dbReference type="ChEBI" id="CHEBI:24875"/>
    </ligand>
</feature>
<feature type="binding site" evidence="13">
    <location>
        <position position="96"/>
    </location>
    <ligand>
        <name>Fe cation</name>
        <dbReference type="ChEBI" id="CHEBI:24875"/>
    </ligand>
</feature>
<name>A0A1I7NTW6_9HYPH</name>
<dbReference type="RefSeq" id="WP_092868922.1">
    <property type="nucleotide sequence ID" value="NZ_FPCH01000003.1"/>
</dbReference>
<dbReference type="GO" id="GO:0003700">
    <property type="term" value="F:DNA-binding transcription factor activity"/>
    <property type="evidence" value="ECO:0007669"/>
    <property type="project" value="UniProtKB-UniRule"/>
</dbReference>
<evidence type="ECO:0000256" key="11">
    <source>
        <dbReference type="ARBA" id="ARBA00023125"/>
    </source>
</evidence>
<dbReference type="InterPro" id="IPR002481">
    <property type="entry name" value="FUR"/>
</dbReference>
<keyword evidence="6 14" id="KW-0678">Repressor</keyword>
<dbReference type="Gene3D" id="1.10.10.10">
    <property type="entry name" value="Winged helix-like DNA-binding domain superfamily/Winged helix DNA-binding domain"/>
    <property type="match status" value="1"/>
</dbReference>
<dbReference type="Gene3D" id="3.30.1490.190">
    <property type="match status" value="1"/>
</dbReference>
<evidence type="ECO:0000256" key="14">
    <source>
        <dbReference type="RuleBase" id="RU364037"/>
    </source>
</evidence>